<accession>A0ABY8LDD0</accession>
<protein>
    <submittedName>
        <fullName evidence="1">Uncharacterized protein</fullName>
    </submittedName>
</protein>
<name>A0ABY8LDD0_9RHOB</name>
<dbReference type="EMBL" id="CP122537">
    <property type="protein sequence ID" value="WGH78193.1"/>
    <property type="molecule type" value="Genomic_DNA"/>
</dbReference>
<evidence type="ECO:0000313" key="2">
    <source>
        <dbReference type="Proteomes" id="UP001243420"/>
    </source>
</evidence>
<gene>
    <name evidence="1" type="ORF">P8627_14320</name>
</gene>
<dbReference type="RefSeq" id="WP_279964909.1">
    <property type="nucleotide sequence ID" value="NZ_CP122537.1"/>
</dbReference>
<reference evidence="1 2" key="1">
    <citation type="submission" date="2023-04" db="EMBL/GenBank/DDBJ databases">
        <title>Jannaschia ovalis sp. nov., a marine bacterium isolated from sea tidal flat.</title>
        <authorList>
            <person name="Kwon D.Y."/>
            <person name="Kim J.-J."/>
        </authorList>
    </citation>
    <scope>NUCLEOTIDE SEQUENCE [LARGE SCALE GENOMIC DNA]</scope>
    <source>
        <strain evidence="1 2">GRR-S6-38</strain>
    </source>
</reference>
<evidence type="ECO:0000313" key="1">
    <source>
        <dbReference type="EMBL" id="WGH78193.1"/>
    </source>
</evidence>
<proteinExistence type="predicted"/>
<dbReference type="Proteomes" id="UP001243420">
    <property type="component" value="Chromosome"/>
</dbReference>
<keyword evidence="2" id="KW-1185">Reference proteome</keyword>
<organism evidence="1 2">
    <name type="scientific">Jannaschia ovalis</name>
    <dbReference type="NCBI Taxonomy" id="3038773"/>
    <lineage>
        <taxon>Bacteria</taxon>
        <taxon>Pseudomonadati</taxon>
        <taxon>Pseudomonadota</taxon>
        <taxon>Alphaproteobacteria</taxon>
        <taxon>Rhodobacterales</taxon>
        <taxon>Roseobacteraceae</taxon>
        <taxon>Jannaschia</taxon>
    </lineage>
</organism>
<sequence length="122" mass="13364">MLQIRDLQEGAAPDVVTANDVSRRLLLAQGDDGLSARRVDFGFKQRRLFAARPDQLRDDLGELGLVPMPPRPVSGVEGDMILSVEASPWAADFDRLETIAATVASRLGWICTGWCAEVSERL</sequence>